<dbReference type="Proteomes" id="UP001140453">
    <property type="component" value="Unassembled WGS sequence"/>
</dbReference>
<organism evidence="4 5">
    <name type="scientific">Gnomoniopsis smithogilvyi</name>
    <dbReference type="NCBI Taxonomy" id="1191159"/>
    <lineage>
        <taxon>Eukaryota</taxon>
        <taxon>Fungi</taxon>
        <taxon>Dikarya</taxon>
        <taxon>Ascomycota</taxon>
        <taxon>Pezizomycotina</taxon>
        <taxon>Sordariomycetes</taxon>
        <taxon>Sordariomycetidae</taxon>
        <taxon>Diaporthales</taxon>
        <taxon>Gnomoniaceae</taxon>
        <taxon>Gnomoniopsis</taxon>
    </lineage>
</organism>
<dbReference type="OrthoDB" id="5416037at2759"/>
<evidence type="ECO:0000313" key="5">
    <source>
        <dbReference type="Proteomes" id="UP001140453"/>
    </source>
</evidence>
<evidence type="ECO:0000256" key="1">
    <source>
        <dbReference type="SAM" id="MobiDB-lite"/>
    </source>
</evidence>
<keyword evidence="2" id="KW-0812">Transmembrane</keyword>
<feature type="compositionally biased region" description="Polar residues" evidence="1">
    <location>
        <begin position="181"/>
        <end position="191"/>
    </location>
</feature>
<sequence>MSPTYTAPAIETIHQGEKLFTADSHHRDIFSALSFDGPRERARPSSSRSQPYGKKHRSGSPQVHPSLKASPVPADDSRRASGVPMPRPQLRRNASVDFSILSDPNTGLAGWHGLGGGPGDGGKQARETKRARLSLSPRRPKTLRSLSDHELDAQQDNAQQVKSSGSIPSGEEGIWHEQQDKATQGVGSSHVPSRDTPADALGYLEGHSVSRASEYLAITGGERRSSWSGRIGSLRSPTNSSASPPSSRTSTPSSVASSHTTVDSDISTIGQEVDGQETPIGPTSENPLTAQNNRRSADPDRYGTPEMPRGSAKLPHIPTIDLTPRVPSQSHPKHLPRAEKLPKSGYELLASSISSSAMPTTTRNRVSTFLETAPSARQGTVSQRRHSSASASFFNRAASMVPPPDEELTIKPIYRRFEALNHRLLLHLQDELSELEEQLHRLDTTDTQTRRLQSSILPASRRAEFLVGGELQSHKTEILSKIAFKLGQYNHALSSFTSTRDLPAPALSAVTEYRDYLATYRPISDVETRFLDSTEDLITLEAPAAAAAPSSSTSTRPDNSDARRTPAGDYLQSLHLPANDDELPIVTPIPGTMHGNSWLVRHNRLPGSRGSSATSSSPRFARPFPGALEPFASPRLPPSPLRQQHRPAAAVVTEDKALSAEKSSPAPSAHVMLHLALALGMAFVVPVLVFSIIPGFVARMIVVLLVGLSVGGSVAQVVDVKQVAESKGDFVYSGAVYAGLMAMVAGIMA</sequence>
<gene>
    <name evidence="4" type="ORF">N0V93_007862</name>
</gene>
<feature type="transmembrane region" description="Helical" evidence="2">
    <location>
        <begin position="730"/>
        <end position="748"/>
    </location>
</feature>
<feature type="transmembrane region" description="Helical" evidence="2">
    <location>
        <begin position="671"/>
        <end position="693"/>
    </location>
</feature>
<evidence type="ECO:0000259" key="3">
    <source>
        <dbReference type="Pfam" id="PF20237"/>
    </source>
</evidence>
<feature type="compositionally biased region" description="Low complexity" evidence="1">
    <location>
        <begin position="235"/>
        <end position="261"/>
    </location>
</feature>
<feature type="compositionally biased region" description="Low complexity" evidence="1">
    <location>
        <begin position="542"/>
        <end position="555"/>
    </location>
</feature>
<protein>
    <recommendedName>
        <fullName evidence="3">DUF6594 domain-containing protein</fullName>
    </recommendedName>
</protein>
<proteinExistence type="predicted"/>
<feature type="region of interest" description="Disordered" evidence="1">
    <location>
        <begin position="542"/>
        <end position="567"/>
    </location>
</feature>
<feature type="domain" description="DUF6594" evidence="3">
    <location>
        <begin position="407"/>
        <end position="717"/>
    </location>
</feature>
<keyword evidence="2" id="KW-0472">Membrane</keyword>
<dbReference type="AlphaFoldDB" id="A0A9W9CU72"/>
<feature type="transmembrane region" description="Helical" evidence="2">
    <location>
        <begin position="700"/>
        <end position="718"/>
    </location>
</feature>
<feature type="region of interest" description="Disordered" evidence="1">
    <location>
        <begin position="219"/>
        <end position="317"/>
    </location>
</feature>
<dbReference type="InterPro" id="IPR046529">
    <property type="entry name" value="DUF6594"/>
</dbReference>
<dbReference type="Pfam" id="PF20237">
    <property type="entry name" value="DUF6594"/>
    <property type="match status" value="1"/>
</dbReference>
<reference evidence="4" key="1">
    <citation type="submission" date="2022-10" db="EMBL/GenBank/DDBJ databases">
        <title>Tapping the CABI collections for fungal endophytes: first genome assemblies for Collariella, Neodidymelliopsis, Ascochyta clinopodiicola, Didymella pomorum, Didymosphaeria variabile, Neocosmospora piperis and Neocucurbitaria cava.</title>
        <authorList>
            <person name="Hill R."/>
        </authorList>
    </citation>
    <scope>NUCLEOTIDE SEQUENCE</scope>
    <source>
        <strain evidence="4">IMI 355082</strain>
    </source>
</reference>
<evidence type="ECO:0000256" key="2">
    <source>
        <dbReference type="SAM" id="Phobius"/>
    </source>
</evidence>
<name>A0A9W9CU72_9PEZI</name>
<dbReference type="PANTHER" id="PTHR34502">
    <property type="entry name" value="DUF6594 DOMAIN-CONTAINING PROTEIN-RELATED"/>
    <property type="match status" value="1"/>
</dbReference>
<feature type="region of interest" description="Disordered" evidence="1">
    <location>
        <begin position="31"/>
        <end position="205"/>
    </location>
</feature>
<dbReference type="EMBL" id="JAPEVB010000005">
    <property type="protein sequence ID" value="KAJ4387273.1"/>
    <property type="molecule type" value="Genomic_DNA"/>
</dbReference>
<comment type="caution">
    <text evidence="4">The sequence shown here is derived from an EMBL/GenBank/DDBJ whole genome shotgun (WGS) entry which is preliminary data.</text>
</comment>
<feature type="compositionally biased region" description="Low complexity" evidence="1">
    <location>
        <begin position="163"/>
        <end position="172"/>
    </location>
</feature>
<keyword evidence="2" id="KW-1133">Transmembrane helix</keyword>
<keyword evidence="5" id="KW-1185">Reference proteome</keyword>
<dbReference type="PANTHER" id="PTHR34502:SF6">
    <property type="entry name" value="DUF6594 DOMAIN-CONTAINING PROTEIN"/>
    <property type="match status" value="1"/>
</dbReference>
<evidence type="ECO:0000313" key="4">
    <source>
        <dbReference type="EMBL" id="KAJ4387273.1"/>
    </source>
</evidence>
<feature type="compositionally biased region" description="Polar residues" evidence="1">
    <location>
        <begin position="281"/>
        <end position="294"/>
    </location>
</feature>
<feature type="compositionally biased region" description="Gly residues" evidence="1">
    <location>
        <begin position="110"/>
        <end position="122"/>
    </location>
</feature>
<accession>A0A9W9CU72</accession>